<evidence type="ECO:0000259" key="2">
    <source>
        <dbReference type="Pfam" id="PF20234"/>
    </source>
</evidence>
<dbReference type="Pfam" id="PF20234">
    <property type="entry name" value="DUF6591"/>
    <property type="match status" value="1"/>
</dbReference>
<dbReference type="InterPro" id="IPR046526">
    <property type="entry name" value="DUF6591"/>
</dbReference>
<feature type="compositionally biased region" description="Polar residues" evidence="1">
    <location>
        <begin position="16"/>
        <end position="28"/>
    </location>
</feature>
<evidence type="ECO:0000313" key="4">
    <source>
        <dbReference type="Proteomes" id="UP000260835"/>
    </source>
</evidence>
<feature type="compositionally biased region" description="Low complexity" evidence="1">
    <location>
        <begin position="37"/>
        <end position="55"/>
    </location>
</feature>
<feature type="region of interest" description="Disordered" evidence="1">
    <location>
        <begin position="1"/>
        <end position="56"/>
    </location>
</feature>
<dbReference type="AlphaFoldDB" id="A0A3E4Q3C1"/>
<proteinExistence type="predicted"/>
<evidence type="ECO:0000313" key="3">
    <source>
        <dbReference type="EMBL" id="RGK86836.1"/>
    </source>
</evidence>
<gene>
    <name evidence="3" type="ORF">DXC89_12495</name>
</gene>
<reference evidence="3 4" key="1">
    <citation type="submission" date="2018-08" db="EMBL/GenBank/DDBJ databases">
        <title>A genome reference for cultivated species of the human gut microbiota.</title>
        <authorList>
            <person name="Zou Y."/>
            <person name="Xue W."/>
            <person name="Luo G."/>
        </authorList>
    </citation>
    <scope>NUCLEOTIDE SEQUENCE [LARGE SCALE GENOMIC DNA]</scope>
    <source>
        <strain evidence="3 4">TF09-12</strain>
    </source>
</reference>
<dbReference type="RefSeq" id="WP_117654581.1">
    <property type="nucleotide sequence ID" value="NZ_CABOGP010000275.1"/>
</dbReference>
<accession>A0A3E4Q3C1</accession>
<dbReference type="EMBL" id="QSRD01000275">
    <property type="protein sequence ID" value="RGK86836.1"/>
    <property type="molecule type" value="Genomic_DNA"/>
</dbReference>
<protein>
    <recommendedName>
        <fullName evidence="2">DUF6591 domain-containing protein</fullName>
    </recommendedName>
</protein>
<dbReference type="Proteomes" id="UP000260835">
    <property type="component" value="Unassembled WGS sequence"/>
</dbReference>
<comment type="caution">
    <text evidence="3">The sequence shown here is derived from an EMBL/GenBank/DDBJ whole genome shotgun (WGS) entry which is preliminary data.</text>
</comment>
<sequence length="153" mass="16468">MGLVSLTSCNEKKNDSAVTDTMTNSVDTLLSDDTIDGSGNNESSVSESSESSSSNIDELIESYDKYVTDYIAFAKKAQKGDVSAMQDYAQMLENAQDLQEKLNAVEGEMTPEQLKRFNKIVSKLAKASSESIEAAGDAIDASGKMLDAVKNMQ</sequence>
<organism evidence="3 4">
    <name type="scientific">Prevotella disiens</name>
    <dbReference type="NCBI Taxonomy" id="28130"/>
    <lineage>
        <taxon>Bacteria</taxon>
        <taxon>Pseudomonadati</taxon>
        <taxon>Bacteroidota</taxon>
        <taxon>Bacteroidia</taxon>
        <taxon>Bacteroidales</taxon>
        <taxon>Prevotellaceae</taxon>
        <taxon>Prevotella</taxon>
    </lineage>
</organism>
<feature type="domain" description="DUF6591" evidence="2">
    <location>
        <begin position="11"/>
        <end position="126"/>
    </location>
</feature>
<name>A0A3E4Q3C1_9BACT</name>
<evidence type="ECO:0000256" key="1">
    <source>
        <dbReference type="SAM" id="MobiDB-lite"/>
    </source>
</evidence>